<dbReference type="Pfam" id="PF00746">
    <property type="entry name" value="Gram_pos_anchor"/>
    <property type="match status" value="1"/>
</dbReference>
<keyword evidence="8" id="KW-0472">Membrane</keyword>
<protein>
    <recommendedName>
        <fullName evidence="13">Collagen adhesion protein</fullName>
    </recommendedName>
</protein>
<dbReference type="Pfam" id="PF17802">
    <property type="entry name" value="SpaA"/>
    <property type="match status" value="5"/>
</dbReference>
<evidence type="ECO:0000313" key="12">
    <source>
        <dbReference type="Proteomes" id="UP000035214"/>
    </source>
</evidence>
<name>A0A0G8EBY5_BACCE</name>
<evidence type="ECO:0000259" key="10">
    <source>
        <dbReference type="Pfam" id="PF17802"/>
    </source>
</evidence>
<dbReference type="AlphaFoldDB" id="A0A0G8EBY5"/>
<feature type="transmembrane region" description="Helical" evidence="8">
    <location>
        <begin position="530"/>
        <end position="547"/>
    </location>
</feature>
<evidence type="ECO:0000256" key="8">
    <source>
        <dbReference type="SAM" id="Phobius"/>
    </source>
</evidence>
<dbReference type="PATRIC" id="fig|1396.428.peg.3474"/>
<accession>A0A0G8EBY5</accession>
<keyword evidence="4" id="KW-0964">Secreted</keyword>
<sequence length="552" mass="60585">MQDEQGKVVTKVTTDKEGKANISDLSVGSYKLVEVESLPGYKKLEKPVSFEIKKGMTEVLSLKVENEQVDKGTVEITKLDKDSQKTLAGVVFEIQDEAGKVVTKVTTDKEGKANISDLFVGSYKLVEVENLPGYKKLTESVSFEIKKGMTEVLSLKVENEQLDKGSVEITKVDKDSQKALEGVVFEIQDEAGKVVTKVTTDKEGKANISDLSVGSYKLVEVESLPGYKKLEKPVSFEITKGMTKVLSLKIENELVDKGNVEVTKVDKDSQKALEGVVFEVQDEQGKVVTKVTTDKEGKAKVSDLSVGKYKLVETESLPGYKKLSESVSFEITKGMTEILSLKVENEQLDKGSVEITKMAAESKNVLSGAVFEVHDEKGKVVTKVTTDKEGKAKVSGLSVGHYTLVEVEAPKGYEKLTNPIPFEIKKGMISPVQLEVLNKLTSLAPPGPEKPETTDPEKPETTDPEKPETTDPEKPETTDPEKPETTDPEKPETTNPEKPETTDPEKPGTMNPEKPEKELPKTGQKMPVEPYMGALLIMMSFGLLVLGRKQQR</sequence>
<evidence type="ECO:0000256" key="3">
    <source>
        <dbReference type="ARBA" id="ARBA00022512"/>
    </source>
</evidence>
<keyword evidence="5" id="KW-0732">Signal</keyword>
<dbReference type="InterPro" id="IPR019931">
    <property type="entry name" value="LPXTG_anchor"/>
</dbReference>
<evidence type="ECO:0000256" key="5">
    <source>
        <dbReference type="ARBA" id="ARBA00022729"/>
    </source>
</evidence>
<feature type="domain" description="SpaA-like prealbumin fold" evidence="10">
    <location>
        <begin position="351"/>
        <end position="428"/>
    </location>
</feature>
<keyword evidence="3" id="KW-0134">Cell wall</keyword>
<feature type="domain" description="SpaA-like prealbumin fold" evidence="10">
    <location>
        <begin position="72"/>
        <end position="155"/>
    </location>
</feature>
<feature type="compositionally biased region" description="Basic and acidic residues" evidence="7">
    <location>
        <begin position="449"/>
        <end position="506"/>
    </location>
</feature>
<feature type="region of interest" description="Disordered" evidence="7">
    <location>
        <begin position="442"/>
        <end position="526"/>
    </location>
</feature>
<dbReference type="EMBL" id="LCYI01000065">
    <property type="protein sequence ID" value="KLA21570.1"/>
    <property type="molecule type" value="Genomic_DNA"/>
</dbReference>
<feature type="domain" description="SpaA-like prealbumin fold" evidence="10">
    <location>
        <begin position="165"/>
        <end position="247"/>
    </location>
</feature>
<feature type="domain" description="SpaA-like prealbumin fold" evidence="10">
    <location>
        <begin position="3"/>
        <end position="62"/>
    </location>
</feature>
<evidence type="ECO:0000256" key="7">
    <source>
        <dbReference type="SAM" id="MobiDB-lite"/>
    </source>
</evidence>
<dbReference type="Gene3D" id="2.60.40.10">
    <property type="entry name" value="Immunoglobulins"/>
    <property type="match status" value="5"/>
</dbReference>
<feature type="domain" description="Gram-positive cocci surface proteins LPxTG" evidence="9">
    <location>
        <begin position="512"/>
        <end position="550"/>
    </location>
</feature>
<evidence type="ECO:0000259" key="9">
    <source>
        <dbReference type="Pfam" id="PF00746"/>
    </source>
</evidence>
<evidence type="ECO:0000256" key="4">
    <source>
        <dbReference type="ARBA" id="ARBA00022525"/>
    </source>
</evidence>
<feature type="domain" description="SpaA-like prealbumin fold" evidence="10">
    <location>
        <begin position="258"/>
        <end position="340"/>
    </location>
</feature>
<evidence type="ECO:0008006" key="13">
    <source>
        <dbReference type="Google" id="ProtNLM"/>
    </source>
</evidence>
<organism evidence="11 12">
    <name type="scientific">Bacillus cereus</name>
    <dbReference type="NCBI Taxonomy" id="1396"/>
    <lineage>
        <taxon>Bacteria</taxon>
        <taxon>Bacillati</taxon>
        <taxon>Bacillota</taxon>
        <taxon>Bacilli</taxon>
        <taxon>Bacillales</taxon>
        <taxon>Bacillaceae</taxon>
        <taxon>Bacillus</taxon>
        <taxon>Bacillus cereus group</taxon>
    </lineage>
</organism>
<comment type="similarity">
    <text evidence="2">Belongs to the serine-aspartate repeat-containing protein (SDr) family.</text>
</comment>
<evidence type="ECO:0000256" key="6">
    <source>
        <dbReference type="ARBA" id="ARBA00023088"/>
    </source>
</evidence>
<keyword evidence="8" id="KW-1133">Transmembrane helix</keyword>
<evidence type="ECO:0000313" key="11">
    <source>
        <dbReference type="EMBL" id="KLA21570.1"/>
    </source>
</evidence>
<proteinExistence type="inferred from homology"/>
<comment type="caution">
    <text evidence="11">The sequence shown here is derived from an EMBL/GenBank/DDBJ whole genome shotgun (WGS) entry which is preliminary data.</text>
</comment>
<dbReference type="SUPFAM" id="SSF49478">
    <property type="entry name" value="Cna protein B-type domain"/>
    <property type="match status" value="5"/>
</dbReference>
<gene>
    <name evidence="11" type="ORF">B4077_1064</name>
</gene>
<evidence type="ECO:0000256" key="1">
    <source>
        <dbReference type="ARBA" id="ARBA00004168"/>
    </source>
</evidence>
<keyword evidence="8" id="KW-0812">Transmembrane</keyword>
<evidence type="ECO:0000256" key="2">
    <source>
        <dbReference type="ARBA" id="ARBA00007257"/>
    </source>
</evidence>
<dbReference type="InterPro" id="IPR041033">
    <property type="entry name" value="SpaA_PFL_dom_1"/>
</dbReference>
<dbReference type="PANTHER" id="PTHR36108:SF13">
    <property type="entry name" value="COLOSSIN-B-RELATED"/>
    <property type="match status" value="1"/>
</dbReference>
<dbReference type="NCBIfam" id="TIGR01167">
    <property type="entry name" value="LPXTG_anchor"/>
    <property type="match status" value="1"/>
</dbReference>
<comment type="subcellular location">
    <subcellularLocation>
        <location evidence="1">Secreted</location>
        <location evidence="1">Cell wall</location>
        <topology evidence="1">Peptidoglycan-anchor</topology>
    </subcellularLocation>
</comment>
<keyword evidence="6" id="KW-0572">Peptidoglycan-anchor</keyword>
<reference evidence="11 12" key="1">
    <citation type="submission" date="2015-04" db="EMBL/GenBank/DDBJ databases">
        <title>Draft Genome Sequences of Eight Spore-Forming Food Isolates of Bacillus cereus Genome sequencing.</title>
        <authorList>
            <person name="Krawcyk A.O."/>
            <person name="de Jong A."/>
            <person name="Eijlander R.T."/>
            <person name="Berendsen E.M."/>
            <person name="Holsappel S."/>
            <person name="Wells-Bennik M."/>
            <person name="Kuipers O.P."/>
        </authorList>
    </citation>
    <scope>NUCLEOTIDE SEQUENCE [LARGE SCALE GENOMIC DNA]</scope>
    <source>
        <strain evidence="11 12">B4077</strain>
    </source>
</reference>
<dbReference type="InterPro" id="IPR013783">
    <property type="entry name" value="Ig-like_fold"/>
</dbReference>
<dbReference type="PANTHER" id="PTHR36108">
    <property type="entry name" value="COLOSSIN-B-RELATED"/>
    <property type="match status" value="1"/>
</dbReference>
<dbReference type="Proteomes" id="UP000035214">
    <property type="component" value="Unassembled WGS sequence"/>
</dbReference>